<gene>
    <name evidence="2" type="ORF">CNLFYP112_01209</name>
</gene>
<protein>
    <submittedName>
        <fullName evidence="2">Uncharacterized protein</fullName>
    </submittedName>
</protein>
<proteinExistence type="predicted"/>
<accession>A0A6N2S6R3</accession>
<sequence length="130" mass="15014">MKKNINMRKMKWFVIGVVMLCLLSGVLWVSLLQRTLQEYQVEGAGVMDVLAVNAHMKDAVVLESEEDFQSVLGRSEWNPKEALEERGYKYCSNDGNGYLFENQNGETVMVIATDVWCKFFRVYTIDEKVF</sequence>
<keyword evidence="1" id="KW-1133">Transmembrane helix</keyword>
<name>A0A6N2S6R3_9FIRM</name>
<dbReference type="EMBL" id="CACRTG010000002">
    <property type="protein sequence ID" value="VYS89373.1"/>
    <property type="molecule type" value="Genomic_DNA"/>
</dbReference>
<feature type="transmembrane region" description="Helical" evidence="1">
    <location>
        <begin position="12"/>
        <end position="31"/>
    </location>
</feature>
<keyword evidence="1" id="KW-0472">Membrane</keyword>
<keyword evidence="1" id="KW-0812">Transmembrane</keyword>
<dbReference type="AlphaFoldDB" id="A0A6N2S6R3"/>
<evidence type="ECO:0000256" key="1">
    <source>
        <dbReference type="SAM" id="Phobius"/>
    </source>
</evidence>
<reference evidence="2" key="1">
    <citation type="submission" date="2019-11" db="EMBL/GenBank/DDBJ databases">
        <authorList>
            <person name="Feng L."/>
        </authorList>
    </citation>
    <scope>NUCLEOTIDE SEQUENCE</scope>
    <source>
        <strain evidence="2">CnexileLFYP112</strain>
    </source>
</reference>
<evidence type="ECO:0000313" key="2">
    <source>
        <dbReference type="EMBL" id="VYS89373.1"/>
    </source>
</evidence>
<organism evidence="2">
    <name type="scientific">[Clostridium] nexile</name>
    <dbReference type="NCBI Taxonomy" id="29361"/>
    <lineage>
        <taxon>Bacteria</taxon>
        <taxon>Bacillati</taxon>
        <taxon>Bacillota</taxon>
        <taxon>Clostridia</taxon>
        <taxon>Lachnospirales</taxon>
        <taxon>Lachnospiraceae</taxon>
        <taxon>Tyzzerella</taxon>
    </lineage>
</organism>